<evidence type="ECO:0000259" key="2">
    <source>
        <dbReference type="Pfam" id="PF01243"/>
    </source>
</evidence>
<name>A0A7S8E906_9CHLR</name>
<feature type="domain" description="Pyridoxamine 5'-phosphate oxidase N-terminal" evidence="2">
    <location>
        <begin position="6"/>
        <end position="133"/>
    </location>
</feature>
<dbReference type="PANTHER" id="PTHR35176:SF6">
    <property type="entry name" value="HEME OXYGENASE HI_0854-RELATED"/>
    <property type="match status" value="1"/>
</dbReference>
<dbReference type="Gene3D" id="2.30.110.10">
    <property type="entry name" value="Electron Transport, Fmn-binding Protein, Chain A"/>
    <property type="match status" value="1"/>
</dbReference>
<dbReference type="InterPro" id="IPR011576">
    <property type="entry name" value="Pyridox_Oxase_N"/>
</dbReference>
<dbReference type="Proteomes" id="UP000594468">
    <property type="component" value="Chromosome"/>
</dbReference>
<dbReference type="NCBIfam" id="TIGR03618">
    <property type="entry name" value="Rv1155_F420"/>
    <property type="match status" value="1"/>
</dbReference>
<organism evidence="3 4">
    <name type="scientific">Phototrophicus methaneseepsis</name>
    <dbReference type="NCBI Taxonomy" id="2710758"/>
    <lineage>
        <taxon>Bacteria</taxon>
        <taxon>Bacillati</taxon>
        <taxon>Chloroflexota</taxon>
        <taxon>Candidatus Thermofontia</taxon>
        <taxon>Phototrophicales</taxon>
        <taxon>Phototrophicaceae</taxon>
        <taxon>Phototrophicus</taxon>
    </lineage>
</organism>
<proteinExistence type="predicted"/>
<dbReference type="KEGG" id="pmet:G4Y79_23450"/>
<sequence length="136" mass="15629">MSNTIPETYRDLLDGAVVVTLVTLMPDNQPQATPVWASYDGTHIWVNTAKGRQKYKNMMERPKVTVLAVDPKNPYRYLEIRGEVQEVNEEQGLEHINSLSELYRGEPDYYRRNEAMRGKETRVVFKIKPTNVNASG</sequence>
<dbReference type="GO" id="GO:0005829">
    <property type="term" value="C:cytosol"/>
    <property type="evidence" value="ECO:0007669"/>
    <property type="project" value="TreeGrafter"/>
</dbReference>
<accession>A0A7S8E906</accession>
<dbReference type="GO" id="GO:0016627">
    <property type="term" value="F:oxidoreductase activity, acting on the CH-CH group of donors"/>
    <property type="evidence" value="ECO:0007669"/>
    <property type="project" value="TreeGrafter"/>
</dbReference>
<evidence type="ECO:0000313" key="3">
    <source>
        <dbReference type="EMBL" id="QPC82608.1"/>
    </source>
</evidence>
<protein>
    <submittedName>
        <fullName evidence="3">PPOX class F420-dependent oxidoreductase</fullName>
    </submittedName>
</protein>
<dbReference type="InterPro" id="IPR012349">
    <property type="entry name" value="Split_barrel_FMN-bd"/>
</dbReference>
<reference evidence="3 4" key="1">
    <citation type="submission" date="2020-02" db="EMBL/GenBank/DDBJ databases">
        <authorList>
            <person name="Zheng R.K."/>
            <person name="Sun C.M."/>
        </authorList>
    </citation>
    <scope>NUCLEOTIDE SEQUENCE [LARGE SCALE GENOMIC DNA]</scope>
    <source>
        <strain evidence="4">rifampicinis</strain>
    </source>
</reference>
<evidence type="ECO:0000256" key="1">
    <source>
        <dbReference type="ARBA" id="ARBA00023002"/>
    </source>
</evidence>
<keyword evidence="1" id="KW-0560">Oxidoreductase</keyword>
<dbReference type="EMBL" id="CP062983">
    <property type="protein sequence ID" value="QPC82608.1"/>
    <property type="molecule type" value="Genomic_DNA"/>
</dbReference>
<dbReference type="SUPFAM" id="SSF50475">
    <property type="entry name" value="FMN-binding split barrel"/>
    <property type="match status" value="1"/>
</dbReference>
<dbReference type="PANTHER" id="PTHR35176">
    <property type="entry name" value="HEME OXYGENASE HI_0854-RELATED"/>
    <property type="match status" value="1"/>
</dbReference>
<dbReference type="InterPro" id="IPR052019">
    <property type="entry name" value="F420H2_bilvrd_red/Heme_oxyg"/>
</dbReference>
<dbReference type="InterPro" id="IPR019920">
    <property type="entry name" value="F420-binding_dom_put"/>
</dbReference>
<keyword evidence="4" id="KW-1185">Reference proteome</keyword>
<dbReference type="RefSeq" id="WP_195170677.1">
    <property type="nucleotide sequence ID" value="NZ_CP062983.1"/>
</dbReference>
<evidence type="ECO:0000313" key="4">
    <source>
        <dbReference type="Proteomes" id="UP000594468"/>
    </source>
</evidence>
<gene>
    <name evidence="3" type="ORF">G4Y79_23450</name>
</gene>
<dbReference type="Pfam" id="PF01243">
    <property type="entry name" value="PNPOx_N"/>
    <property type="match status" value="1"/>
</dbReference>
<dbReference type="GO" id="GO:0070967">
    <property type="term" value="F:coenzyme F420 binding"/>
    <property type="evidence" value="ECO:0007669"/>
    <property type="project" value="TreeGrafter"/>
</dbReference>
<dbReference type="AlphaFoldDB" id="A0A7S8E906"/>